<evidence type="ECO:0000256" key="1">
    <source>
        <dbReference type="SAM" id="Coils"/>
    </source>
</evidence>
<feature type="coiled-coil region" evidence="1">
    <location>
        <begin position="232"/>
        <end position="285"/>
    </location>
</feature>
<protein>
    <recommendedName>
        <fullName evidence="6">Chromosome partition protein Smc</fullName>
    </recommendedName>
</protein>
<feature type="compositionally biased region" description="Basic and acidic residues" evidence="2">
    <location>
        <begin position="1"/>
        <end position="15"/>
    </location>
</feature>
<evidence type="ECO:0000313" key="4">
    <source>
        <dbReference type="EMBL" id="MCI0753978.1"/>
    </source>
</evidence>
<comment type="caution">
    <text evidence="4">The sequence shown here is derived from an EMBL/GenBank/DDBJ whole genome shotgun (WGS) entry which is preliminary data.</text>
</comment>
<dbReference type="EMBL" id="JALBUU010000004">
    <property type="protein sequence ID" value="MCI0753978.1"/>
    <property type="molecule type" value="Genomic_DNA"/>
</dbReference>
<keyword evidence="3" id="KW-0812">Transmembrane</keyword>
<organism evidence="4 5">
    <name type="scientific">Teichococcus vastitatis</name>
    <dbReference type="NCBI Taxonomy" id="2307076"/>
    <lineage>
        <taxon>Bacteria</taxon>
        <taxon>Pseudomonadati</taxon>
        <taxon>Pseudomonadota</taxon>
        <taxon>Alphaproteobacteria</taxon>
        <taxon>Acetobacterales</taxon>
        <taxon>Roseomonadaceae</taxon>
        <taxon>Roseomonas</taxon>
    </lineage>
</organism>
<keyword evidence="5" id="KW-1185">Reference proteome</keyword>
<dbReference type="Gene3D" id="1.20.120.20">
    <property type="entry name" value="Apolipoprotein"/>
    <property type="match status" value="1"/>
</dbReference>
<accession>A0ABS9W3Y3</accession>
<feature type="compositionally biased region" description="Pro residues" evidence="2">
    <location>
        <begin position="117"/>
        <end position="132"/>
    </location>
</feature>
<dbReference type="RefSeq" id="WP_157985764.1">
    <property type="nucleotide sequence ID" value="NZ_JALBUU010000004.1"/>
</dbReference>
<gene>
    <name evidence="4" type="ORF">MON41_09435</name>
</gene>
<keyword evidence="1" id="KW-0175">Coiled coil</keyword>
<sequence length="498" mass="51151">MSDTPKDTPKSDPTRKGGKGRPPEVTPRAFAAATGSAPANPEPGTPAGTDQVAEPKAPPPSTIPPAATVPAAAPSAAIPSAAAPGPAGPAAAGTPTGGAPPAAANPAAGSGATAAPAVPPKPRPEAGPPPRPAAAATPGKPPERHDRLALPVAVVSGIVALAALGITLADRGRLDLARIDQLERGQSAVQSALQPVQGQVQALASQMGQSGERFTALETALRERSEAQSAQFQALRDQINSQRSDREELRQAADARIEAAEQSLSQRIEGARTQLEERINEAEAALGPRFAAVENAMQQRVAAAEQASAERLAARDRELDARFESLQQRETRLTAAERRLSMLVASAATESALLAGRPLGRALSGLPGEAPQALARYSGTAPPTEASLRLSFDDAARAARAQSQPSTDGQTVWESAAQRLGNLVTVRRGEDVVWGDAIGGEIETARRSLEAGDLAAAVQKVESLPGPVRSAMESWLDQARGLLAARSALETLRTGGQG</sequence>
<proteinExistence type="predicted"/>
<feature type="compositionally biased region" description="Low complexity" evidence="2">
    <location>
        <begin position="64"/>
        <end position="116"/>
    </location>
</feature>
<evidence type="ECO:0000256" key="2">
    <source>
        <dbReference type="SAM" id="MobiDB-lite"/>
    </source>
</evidence>
<keyword evidence="3" id="KW-1133">Transmembrane helix</keyword>
<dbReference type="Proteomes" id="UP001201985">
    <property type="component" value="Unassembled WGS sequence"/>
</dbReference>
<name>A0ABS9W3Y3_9PROT</name>
<evidence type="ECO:0000313" key="5">
    <source>
        <dbReference type="Proteomes" id="UP001201985"/>
    </source>
</evidence>
<reference evidence="4 5" key="1">
    <citation type="submission" date="2022-03" db="EMBL/GenBank/DDBJ databases">
        <title>Complete genome analysis of Roseomonas KG 17.1 : a prolific producer of plant growth promoters.</title>
        <authorList>
            <person name="Saadouli I."/>
            <person name="Najjari A."/>
            <person name="Mosbah A."/>
            <person name="Ouzari H.I."/>
        </authorList>
    </citation>
    <scope>NUCLEOTIDE SEQUENCE [LARGE SCALE GENOMIC DNA]</scope>
    <source>
        <strain evidence="4 5">KG17-1</strain>
    </source>
</reference>
<feature type="transmembrane region" description="Helical" evidence="3">
    <location>
        <begin position="148"/>
        <end position="169"/>
    </location>
</feature>
<feature type="region of interest" description="Disordered" evidence="2">
    <location>
        <begin position="1"/>
        <end position="145"/>
    </location>
</feature>
<keyword evidence="3" id="KW-0472">Membrane</keyword>
<evidence type="ECO:0000256" key="3">
    <source>
        <dbReference type="SAM" id="Phobius"/>
    </source>
</evidence>
<evidence type="ECO:0008006" key="6">
    <source>
        <dbReference type="Google" id="ProtNLM"/>
    </source>
</evidence>